<protein>
    <submittedName>
        <fullName evidence="8 9">Glycosyl transferase</fullName>
    </submittedName>
    <submittedName>
        <fullName evidence="11">Glycosyltransferase</fullName>
    </submittedName>
</protein>
<reference evidence="9 14" key="4">
    <citation type="submission" date="2014-04" db="EMBL/GenBank/DDBJ databases">
        <title>Transcriptional profiles of Haloferax mediterranei on the basis of nitrogen availability.</title>
        <authorList>
            <person name="Bautista V."/>
        </authorList>
    </citation>
    <scope>NUCLEOTIDE SEQUENCE [LARGE SCALE GENOMIC DNA]</scope>
    <source>
        <strain evidence="9">ATCC 33500</strain>
        <strain evidence="14">ATCC 33500 / DSM 1411 / JCM 8866 / NBRC 14739 / NCIMB 2177 / R-4</strain>
    </source>
</reference>
<evidence type="ECO:0000256" key="3">
    <source>
        <dbReference type="ARBA" id="ARBA00022679"/>
    </source>
</evidence>
<feature type="transmembrane region" description="Helical" evidence="7">
    <location>
        <begin position="296"/>
        <end position="318"/>
    </location>
</feature>
<reference evidence="8 12" key="2">
    <citation type="journal article" date="2012" name="J. Bacteriol.">
        <title>Complete genome sequence of the metabolically versatile halophilic archaeon Haloferax mediterranei, a poly(3-hydroxybutyrate-co-3-hydroxyvalerate) producer.</title>
        <authorList>
            <person name="Han J."/>
            <person name="Zhang F."/>
            <person name="Hou J."/>
            <person name="Liu X."/>
            <person name="Li M."/>
            <person name="Liu H."/>
            <person name="Cai L."/>
            <person name="Zhang B."/>
            <person name="Chen Y."/>
            <person name="Zhou J."/>
            <person name="Hu S."/>
            <person name="Xiang H."/>
        </authorList>
    </citation>
    <scope>NUCLEOTIDE SEQUENCE [LARGE SCALE GENOMIC DNA]</scope>
    <source>
        <strain evidence="12">ATCC 33500 / DSM 1411 / JCM 8866 / NBRC 14739 / NCIMB 2177 / R-4</strain>
        <strain evidence="8">CGMCC 1.2087</strain>
    </source>
</reference>
<evidence type="ECO:0000313" key="13">
    <source>
        <dbReference type="Proteomes" id="UP000011603"/>
    </source>
</evidence>
<reference evidence="8" key="5">
    <citation type="submission" date="2014-05" db="EMBL/GenBank/DDBJ databases">
        <authorList>
            <person name="Wang L."/>
            <person name="Yang H."/>
            <person name="Xiang H."/>
        </authorList>
    </citation>
    <scope>NUCLEOTIDE SEQUENCE</scope>
    <source>
        <strain evidence="8">CGMCC 1.2087</strain>
    </source>
</reference>
<dbReference type="EMBL" id="AOLO01000013">
    <property type="protein sequence ID" value="ELZ98275.1"/>
    <property type="molecule type" value="Genomic_DNA"/>
</dbReference>
<keyword evidence="5 7" id="KW-1133">Transmembrane helix</keyword>
<dbReference type="PaxDb" id="523841-HFX_2819"/>
<feature type="transmembrane region" description="Helical" evidence="7">
    <location>
        <begin position="363"/>
        <end position="380"/>
    </location>
</feature>
<dbReference type="InterPro" id="IPR050321">
    <property type="entry name" value="Glycosyltr_2/OpgH_subfam"/>
</dbReference>
<keyword evidence="13" id="KW-1185">Reference proteome</keyword>
<evidence type="ECO:0000313" key="14">
    <source>
        <dbReference type="Proteomes" id="UP000027075"/>
    </source>
</evidence>
<dbReference type="Proteomes" id="UP000027075">
    <property type="component" value="Chromosome"/>
</dbReference>
<feature type="transmembrane region" description="Helical" evidence="7">
    <location>
        <begin position="324"/>
        <end position="351"/>
    </location>
</feature>
<dbReference type="PANTHER" id="PTHR43867:SF2">
    <property type="entry name" value="CELLULOSE SYNTHASE CATALYTIC SUBUNIT A [UDP-FORMING]"/>
    <property type="match status" value="1"/>
</dbReference>
<proteinExistence type="predicted"/>
<keyword evidence="3 8" id="KW-0808">Transferase</keyword>
<dbReference type="GO" id="GO:0016757">
    <property type="term" value="F:glycosyltransferase activity"/>
    <property type="evidence" value="ECO:0007669"/>
    <property type="project" value="UniProtKB-KW"/>
</dbReference>
<evidence type="ECO:0000313" key="10">
    <source>
        <dbReference type="EMBL" id="ELZ98275.1"/>
    </source>
</evidence>
<dbReference type="Proteomes" id="UP000299011">
    <property type="component" value="Chromosome"/>
</dbReference>
<dbReference type="HOGENOM" id="CLU_020629_1_0_2"/>
<evidence type="ECO:0000256" key="5">
    <source>
        <dbReference type="ARBA" id="ARBA00022989"/>
    </source>
</evidence>
<reference evidence="10 13" key="3">
    <citation type="journal article" date="2014" name="PLoS Genet.">
        <title>Phylogenetically driven sequencing of extremely halophilic archaea reveals strategies for static and dynamic osmo-response.</title>
        <authorList>
            <person name="Becker E.A."/>
            <person name="Seitzer P.M."/>
            <person name="Tritt A."/>
            <person name="Larsen D."/>
            <person name="Krusor M."/>
            <person name="Yao A.I."/>
            <person name="Wu D."/>
            <person name="Madern D."/>
            <person name="Eisen J.A."/>
            <person name="Darling A.E."/>
            <person name="Facciotti M.T."/>
        </authorList>
    </citation>
    <scope>NUCLEOTIDE SEQUENCE [LARGE SCALE GENOMIC DNA]</scope>
    <source>
        <strain evidence="10">ATCC 33500</strain>
        <strain evidence="13">ATCC 33500 / DSM 1411 / JCM 8866 / NBRC 14739 / NCIMB 2177 / R-4</strain>
    </source>
</reference>
<name>I3R8D1_HALMT</name>
<dbReference type="SUPFAM" id="SSF53448">
    <property type="entry name" value="Nucleotide-diphospho-sugar transferases"/>
    <property type="match status" value="1"/>
</dbReference>
<dbReference type="PANTHER" id="PTHR43867">
    <property type="entry name" value="CELLULOSE SYNTHASE CATALYTIC SUBUNIT A [UDP-FORMING]"/>
    <property type="match status" value="1"/>
</dbReference>
<evidence type="ECO:0000313" key="15">
    <source>
        <dbReference type="Proteomes" id="UP000299011"/>
    </source>
</evidence>
<keyword evidence="2" id="KW-0328">Glycosyltransferase</keyword>
<evidence type="ECO:0000313" key="11">
    <source>
        <dbReference type="EMBL" id="QCQ76077.1"/>
    </source>
</evidence>
<evidence type="ECO:0000256" key="6">
    <source>
        <dbReference type="ARBA" id="ARBA00023136"/>
    </source>
</evidence>
<dbReference type="Proteomes" id="UP000006469">
    <property type="component" value="Chromosome"/>
</dbReference>
<evidence type="ECO:0000313" key="9">
    <source>
        <dbReference type="EMBL" id="AHZ23851.1"/>
    </source>
</evidence>
<evidence type="ECO:0000313" key="12">
    <source>
        <dbReference type="Proteomes" id="UP000006469"/>
    </source>
</evidence>
<dbReference type="OrthoDB" id="114973at2157"/>
<evidence type="ECO:0000256" key="2">
    <source>
        <dbReference type="ARBA" id="ARBA00022676"/>
    </source>
</evidence>
<evidence type="ECO:0000313" key="8">
    <source>
        <dbReference type="EMBL" id="AFK20491.1"/>
    </source>
</evidence>
<dbReference type="eggNOG" id="arCOG01389">
    <property type="taxonomic scope" value="Archaea"/>
</dbReference>
<evidence type="ECO:0000256" key="4">
    <source>
        <dbReference type="ARBA" id="ARBA00022692"/>
    </source>
</evidence>
<dbReference type="KEGG" id="hme:HFX_2819"/>
<reference evidence="11 15" key="6">
    <citation type="submission" date="2019-04" db="EMBL/GenBank/DDBJ databases">
        <title>Methylomes of two halophilic Archaea, Haloarcula marismortui and Haloferax mediterranei.</title>
        <authorList>
            <person name="DasSarma S."/>
            <person name="DasSarma P."/>
            <person name="DasSarma S."/>
            <person name="Fomenkov A."/>
            <person name="Vincze T."/>
            <person name="Anton B.P."/>
            <person name="Roberts R.J."/>
        </authorList>
    </citation>
    <scope>NUCLEOTIDE SEQUENCE [LARGE SCALE GENOMIC DNA]</scope>
    <source>
        <strain evidence="11">ATCC 33500</strain>
        <strain evidence="15">ATCC 33500 / DSM 1411 / JCM 8866 / NBRC 14739 / NCIMB 2177 / R-4</strain>
    </source>
</reference>
<reference evidence="8" key="1">
    <citation type="journal article" date="2012" name="Appl. Environ. Microbiol.">
        <title>Identification of the haloarchaeal phasin (PhaP) that functions in polyhydroxyalkanoate accumulation and granule formation in Haloferax mediterranei.</title>
        <authorList>
            <person name="Cai S."/>
            <person name="Cai L."/>
            <person name="Liu H."/>
            <person name="Liu X."/>
            <person name="Han J."/>
            <person name="Zhou J."/>
            <person name="Xiang H."/>
        </authorList>
    </citation>
    <scope>NUCLEOTIDE SEQUENCE</scope>
    <source>
        <strain evidence="8">CGMCC 1.2087</strain>
    </source>
</reference>
<dbReference type="InterPro" id="IPR029044">
    <property type="entry name" value="Nucleotide-diphossugar_trans"/>
</dbReference>
<dbReference type="PATRIC" id="fig|523841.21.peg.3200"/>
<dbReference type="EMBL" id="CP001868">
    <property type="protein sequence ID" value="AFK20491.1"/>
    <property type="molecule type" value="Genomic_DNA"/>
</dbReference>
<keyword evidence="4 7" id="KW-0812">Transmembrane</keyword>
<keyword evidence="6 7" id="KW-0472">Membrane</keyword>
<dbReference type="Gene3D" id="3.90.550.10">
    <property type="entry name" value="Spore Coat Polysaccharide Biosynthesis Protein SpsA, Chain A"/>
    <property type="match status" value="1"/>
</dbReference>
<dbReference type="EMBL" id="CP007551">
    <property type="protein sequence ID" value="AHZ23851.1"/>
    <property type="molecule type" value="Genomic_DNA"/>
</dbReference>
<evidence type="ECO:0000256" key="7">
    <source>
        <dbReference type="SAM" id="Phobius"/>
    </source>
</evidence>
<dbReference type="STRING" id="523841.HFX_2819"/>
<dbReference type="Proteomes" id="UP000011603">
    <property type="component" value="Unassembled WGS sequence"/>
</dbReference>
<evidence type="ECO:0000256" key="1">
    <source>
        <dbReference type="ARBA" id="ARBA00004141"/>
    </source>
</evidence>
<sequence>MYSRLPDSFEPDELPTIDVLLPAYKEGNVIHQAIESIQGADYPQELININVLVEPDDSNTRDALERLSGPYNEIVVPEEYPGEPNKPRALNYGFELTDGDLVGVIDAEDVVDPKLFLKIANALTVENFDYLQGKLDMVNEGDGWRNLVFRGEYAFWFRLLLPSFHFVGYPVPLGGTTNFFHRHVLEEISERRLDQYGSIWDDEARAWLTENGLQGRIPWDPQNVTEDFELGIFLWKEGYEMTLIDSVTREESPLAADVWVRQRTRWQKGKIYTLIQYAHHPPQGWAAKLHGYFQSFLPHLAPINIIGIVLLTMIANLLQYTVPLAVRIVLTLGIVFLVELFFFHSGGYWIVSEEEIPRRTLRAVLIPLVVPLYWVLLWGAELRAIKQVYLKQLHWEKTEHHGRNSSN</sequence>
<dbReference type="GO" id="GO:0016020">
    <property type="term" value="C:membrane"/>
    <property type="evidence" value="ECO:0007669"/>
    <property type="project" value="UniProtKB-SubCell"/>
</dbReference>
<accession>I3R8D1</accession>
<dbReference type="EMBL" id="CP039139">
    <property type="protein sequence ID" value="QCQ76077.1"/>
    <property type="molecule type" value="Genomic_DNA"/>
</dbReference>
<gene>
    <name evidence="8" type="ordered locus">HFX_2819</name>
    <name evidence="9" type="ORF">BM92_14895</name>
    <name evidence="10" type="ORF">C439_15860</name>
    <name evidence="11" type="ORF">E6P09_12680</name>
</gene>
<dbReference type="AlphaFoldDB" id="I3R8D1"/>
<comment type="subcellular location">
    <subcellularLocation>
        <location evidence="1">Membrane</location>
        <topology evidence="1">Multi-pass membrane protein</topology>
    </subcellularLocation>
</comment>
<dbReference type="Pfam" id="PF13641">
    <property type="entry name" value="Glyco_tranf_2_3"/>
    <property type="match status" value="1"/>
</dbReference>
<organism evidence="8 12">
    <name type="scientific">Haloferax mediterranei (strain ATCC 33500 / DSM 1411 / JCM 8866 / NBRC 14739 / NCIMB 2177 / R-4)</name>
    <name type="common">Halobacterium mediterranei</name>
    <dbReference type="NCBI Taxonomy" id="523841"/>
    <lineage>
        <taxon>Archaea</taxon>
        <taxon>Methanobacteriati</taxon>
        <taxon>Methanobacteriota</taxon>
        <taxon>Stenosarchaea group</taxon>
        <taxon>Halobacteria</taxon>
        <taxon>Halobacteriales</taxon>
        <taxon>Haloferacaceae</taxon>
        <taxon>Haloferax</taxon>
    </lineage>
</organism>